<evidence type="ECO:0000256" key="3">
    <source>
        <dbReference type="ARBA" id="ARBA00023170"/>
    </source>
</evidence>
<dbReference type="InterPro" id="IPR051716">
    <property type="entry name" value="Plant_RL_S/T_kinase"/>
</dbReference>
<feature type="transmembrane region" description="Helical" evidence="5">
    <location>
        <begin position="218"/>
        <end position="240"/>
    </location>
</feature>
<dbReference type="SUPFAM" id="SSF52058">
    <property type="entry name" value="L domain-like"/>
    <property type="match status" value="1"/>
</dbReference>
<name>A0AAQ3L5A4_9LILI</name>
<dbReference type="SUPFAM" id="SSF56112">
    <property type="entry name" value="Protein kinase-like (PK-like)"/>
    <property type="match status" value="1"/>
</dbReference>
<gene>
    <name evidence="8" type="ORF">Cni_G27630</name>
</gene>
<feature type="compositionally biased region" description="Basic and acidic residues" evidence="4">
    <location>
        <begin position="519"/>
        <end position="529"/>
    </location>
</feature>
<dbReference type="InterPro" id="IPR000719">
    <property type="entry name" value="Prot_kinase_dom"/>
</dbReference>
<reference evidence="8 9" key="1">
    <citation type="submission" date="2023-10" db="EMBL/GenBank/DDBJ databases">
        <title>Chromosome-scale genome assembly provides insights into flower coloration mechanisms of Canna indica.</title>
        <authorList>
            <person name="Li C."/>
        </authorList>
    </citation>
    <scope>NUCLEOTIDE SEQUENCE [LARGE SCALE GENOMIC DNA]</scope>
    <source>
        <tissue evidence="8">Flower</tissue>
    </source>
</reference>
<dbReference type="PANTHER" id="PTHR48053:SF71">
    <property type="entry name" value="LEUCINE RICH REPEAT FAMILY PROTEIN, EXPRESSED"/>
    <property type="match status" value="1"/>
</dbReference>
<dbReference type="Gene3D" id="1.10.510.10">
    <property type="entry name" value="Transferase(Phosphotransferase) domain 1"/>
    <property type="match status" value="1"/>
</dbReference>
<dbReference type="GO" id="GO:0005524">
    <property type="term" value="F:ATP binding"/>
    <property type="evidence" value="ECO:0007669"/>
    <property type="project" value="InterPro"/>
</dbReference>
<evidence type="ECO:0000313" key="9">
    <source>
        <dbReference type="Proteomes" id="UP001327560"/>
    </source>
</evidence>
<dbReference type="Proteomes" id="UP001327560">
    <property type="component" value="Chromosome 9"/>
</dbReference>
<keyword evidence="5" id="KW-0812">Transmembrane</keyword>
<feature type="domain" description="Protein kinase" evidence="7">
    <location>
        <begin position="258"/>
        <end position="529"/>
    </location>
</feature>
<dbReference type="SMART" id="SM00219">
    <property type="entry name" value="TyrKc"/>
    <property type="match status" value="1"/>
</dbReference>
<feature type="region of interest" description="Disordered" evidence="4">
    <location>
        <begin position="509"/>
        <end position="529"/>
    </location>
</feature>
<dbReference type="AlphaFoldDB" id="A0AAQ3L5A4"/>
<evidence type="ECO:0000256" key="1">
    <source>
        <dbReference type="ARBA" id="ARBA00004167"/>
    </source>
</evidence>
<keyword evidence="5" id="KW-1133">Transmembrane helix</keyword>
<evidence type="ECO:0000313" key="8">
    <source>
        <dbReference type="EMBL" id="WOL18833.1"/>
    </source>
</evidence>
<evidence type="ECO:0000256" key="2">
    <source>
        <dbReference type="ARBA" id="ARBA00022729"/>
    </source>
</evidence>
<organism evidence="8 9">
    <name type="scientific">Canna indica</name>
    <name type="common">Indian-shot</name>
    <dbReference type="NCBI Taxonomy" id="4628"/>
    <lineage>
        <taxon>Eukaryota</taxon>
        <taxon>Viridiplantae</taxon>
        <taxon>Streptophyta</taxon>
        <taxon>Embryophyta</taxon>
        <taxon>Tracheophyta</taxon>
        <taxon>Spermatophyta</taxon>
        <taxon>Magnoliopsida</taxon>
        <taxon>Liliopsida</taxon>
        <taxon>Zingiberales</taxon>
        <taxon>Cannaceae</taxon>
        <taxon>Canna</taxon>
    </lineage>
</organism>
<sequence length="529" mass="59333">MAATSRTSLTTLSFLISLSTIPRTLTSPLIQELNQPPPPDFAAAVAANCARDPTLRYCNSTSSDLVNIYKSTVVARHLCAESGNPDCNLSFPAINLRSRPKIAPLYLSFAFFWSYCPSSVLAIDLANNSLRGAFPSSVLCCTQIRSLDLSHNALAGDVPFDLLASLANLSFLNLSYNDFSESREGSIGLFERFNSSSFIRSGLSPEDHRHEFEITATILLLMVVLATVVAVFGVIVWLLLRRPHQFTAAVLKKATDGFAEDNVVMNTEKEDVYLGKLRNGVQVEVHVQKWKDSMEIDREFGEEFRVLVQLRHKNLVKVIGWCERRELVAFVMEIAHVCSVEEWLKDSPPWKERLKVLMGVINGICYLEEQWPHVGYDLKTKSLLLTEDIEALISKFRVGNPDSESKKVHKLALLILELVANKRQQEAATEAGESGYIKWVKMHYPVHFKKVIDEKMKLTSCSLEQVKKITDIAFESISVPAEALPSMSQVSRRLRKTCAAGAVHSHHQALNYKHSRSGLHAERARHVER</sequence>
<accession>A0AAQ3L5A4</accession>
<dbReference type="InterPro" id="IPR011009">
    <property type="entry name" value="Kinase-like_dom_sf"/>
</dbReference>
<dbReference type="GO" id="GO:0004713">
    <property type="term" value="F:protein tyrosine kinase activity"/>
    <property type="evidence" value="ECO:0007669"/>
    <property type="project" value="InterPro"/>
</dbReference>
<dbReference type="InterPro" id="IPR001245">
    <property type="entry name" value="Ser-Thr/Tyr_kinase_cat_dom"/>
</dbReference>
<dbReference type="GO" id="GO:0004674">
    <property type="term" value="F:protein serine/threonine kinase activity"/>
    <property type="evidence" value="ECO:0007669"/>
    <property type="project" value="UniProtKB-EC"/>
</dbReference>
<keyword evidence="3 8" id="KW-0675">Receptor</keyword>
<keyword evidence="9" id="KW-1185">Reference proteome</keyword>
<dbReference type="PANTHER" id="PTHR48053">
    <property type="entry name" value="LEUCINE RICH REPEAT FAMILY PROTEIN, EXPRESSED"/>
    <property type="match status" value="1"/>
</dbReference>
<dbReference type="GO" id="GO:0016020">
    <property type="term" value="C:membrane"/>
    <property type="evidence" value="ECO:0007669"/>
    <property type="project" value="UniProtKB-SubCell"/>
</dbReference>
<evidence type="ECO:0000256" key="6">
    <source>
        <dbReference type="SAM" id="SignalP"/>
    </source>
</evidence>
<keyword evidence="5" id="KW-0472">Membrane</keyword>
<protein>
    <submittedName>
        <fullName evidence="8">LRR receptor-like serine/threonine-protein kinase</fullName>
    </submittedName>
</protein>
<dbReference type="EMBL" id="CP136898">
    <property type="protein sequence ID" value="WOL18833.1"/>
    <property type="molecule type" value="Genomic_DNA"/>
</dbReference>
<dbReference type="Gene3D" id="3.30.200.20">
    <property type="entry name" value="Phosphorylase Kinase, domain 1"/>
    <property type="match status" value="1"/>
</dbReference>
<evidence type="ECO:0000256" key="5">
    <source>
        <dbReference type="SAM" id="Phobius"/>
    </source>
</evidence>
<keyword evidence="2 6" id="KW-0732">Signal</keyword>
<proteinExistence type="predicted"/>
<feature type="chain" id="PRO_5042811294" evidence="6">
    <location>
        <begin position="27"/>
        <end position="529"/>
    </location>
</feature>
<dbReference type="PROSITE" id="PS50011">
    <property type="entry name" value="PROTEIN_KINASE_DOM"/>
    <property type="match status" value="1"/>
</dbReference>
<comment type="subcellular location">
    <subcellularLocation>
        <location evidence="1">Membrane</location>
        <topology evidence="1">Single-pass membrane protein</topology>
    </subcellularLocation>
</comment>
<dbReference type="InterPro" id="IPR032675">
    <property type="entry name" value="LRR_dom_sf"/>
</dbReference>
<dbReference type="InterPro" id="IPR020635">
    <property type="entry name" value="Tyr_kinase_cat_dom"/>
</dbReference>
<evidence type="ECO:0000259" key="7">
    <source>
        <dbReference type="PROSITE" id="PS50011"/>
    </source>
</evidence>
<evidence type="ECO:0000256" key="4">
    <source>
        <dbReference type="SAM" id="MobiDB-lite"/>
    </source>
</evidence>
<dbReference type="Pfam" id="PF07714">
    <property type="entry name" value="PK_Tyr_Ser-Thr"/>
    <property type="match status" value="1"/>
</dbReference>
<dbReference type="Gene3D" id="3.80.10.10">
    <property type="entry name" value="Ribonuclease Inhibitor"/>
    <property type="match status" value="1"/>
</dbReference>
<keyword evidence="8" id="KW-0808">Transferase</keyword>
<keyword evidence="8" id="KW-0418">Kinase</keyword>
<feature type="signal peptide" evidence="6">
    <location>
        <begin position="1"/>
        <end position="26"/>
    </location>
</feature>